<gene>
    <name evidence="1" type="ORF">CEXT_577541</name>
</gene>
<proteinExistence type="predicted"/>
<protein>
    <submittedName>
        <fullName evidence="1">Uncharacterized protein</fullName>
    </submittedName>
</protein>
<dbReference type="EMBL" id="BPLR01007511">
    <property type="protein sequence ID" value="GIY17449.1"/>
    <property type="molecule type" value="Genomic_DNA"/>
</dbReference>
<dbReference type="AlphaFoldDB" id="A0AAV4R6X8"/>
<sequence length="101" mass="11098">MLPFSPVTSKKTNAIIPDPANLSIRHTHLRTNDIGDSISHILWTTRLRMGCLLNQCPTSTPLTILTHGDHMGQMLPQSEVGRHLLTFVLGGGDSFTTGRHD</sequence>
<evidence type="ECO:0000313" key="1">
    <source>
        <dbReference type="EMBL" id="GIY17449.1"/>
    </source>
</evidence>
<reference evidence="1 2" key="1">
    <citation type="submission" date="2021-06" db="EMBL/GenBank/DDBJ databases">
        <title>Caerostris extrusa draft genome.</title>
        <authorList>
            <person name="Kono N."/>
            <person name="Arakawa K."/>
        </authorList>
    </citation>
    <scope>NUCLEOTIDE SEQUENCE [LARGE SCALE GENOMIC DNA]</scope>
</reference>
<accession>A0AAV4R6X8</accession>
<organism evidence="1 2">
    <name type="scientific">Caerostris extrusa</name>
    <name type="common">Bark spider</name>
    <name type="synonym">Caerostris bankana</name>
    <dbReference type="NCBI Taxonomy" id="172846"/>
    <lineage>
        <taxon>Eukaryota</taxon>
        <taxon>Metazoa</taxon>
        <taxon>Ecdysozoa</taxon>
        <taxon>Arthropoda</taxon>
        <taxon>Chelicerata</taxon>
        <taxon>Arachnida</taxon>
        <taxon>Araneae</taxon>
        <taxon>Araneomorphae</taxon>
        <taxon>Entelegynae</taxon>
        <taxon>Araneoidea</taxon>
        <taxon>Araneidae</taxon>
        <taxon>Caerostris</taxon>
    </lineage>
</organism>
<dbReference type="Proteomes" id="UP001054945">
    <property type="component" value="Unassembled WGS sequence"/>
</dbReference>
<keyword evidence="2" id="KW-1185">Reference proteome</keyword>
<comment type="caution">
    <text evidence="1">The sequence shown here is derived from an EMBL/GenBank/DDBJ whole genome shotgun (WGS) entry which is preliminary data.</text>
</comment>
<name>A0AAV4R6X8_CAEEX</name>
<evidence type="ECO:0000313" key="2">
    <source>
        <dbReference type="Proteomes" id="UP001054945"/>
    </source>
</evidence>